<dbReference type="CDD" id="cd18914">
    <property type="entry name" value="bHLH_AtORG2_like"/>
    <property type="match status" value="1"/>
</dbReference>
<dbReference type="GO" id="GO:0000981">
    <property type="term" value="F:DNA-binding transcription factor activity, RNA polymerase II-specific"/>
    <property type="evidence" value="ECO:0007669"/>
    <property type="project" value="TreeGrafter"/>
</dbReference>
<dbReference type="Pfam" id="PF00010">
    <property type="entry name" value="HLH"/>
    <property type="match status" value="1"/>
</dbReference>
<dbReference type="FunFam" id="4.10.280.10:FF:000085">
    <property type="entry name" value="Transcription factor bHLH126"/>
    <property type="match status" value="1"/>
</dbReference>
<dbReference type="InterPro" id="IPR011598">
    <property type="entry name" value="bHLH_dom"/>
</dbReference>
<reference evidence="9 10" key="1">
    <citation type="submission" date="2024-01" db="EMBL/GenBank/DDBJ databases">
        <title>The genomes of 5 underutilized Papilionoideae crops provide insights into root nodulation and disease resistanc.</title>
        <authorList>
            <person name="Jiang F."/>
        </authorList>
    </citation>
    <scope>NUCLEOTIDE SEQUENCE [LARGE SCALE GENOMIC DNA]</scope>
    <source>
        <strain evidence="9">LVBAO_FW01</strain>
        <tissue evidence="9">Leaves</tissue>
    </source>
</reference>
<dbReference type="PANTHER" id="PTHR13935">
    <property type="entry name" value="ACHAETE-SCUTE TRANSCRIPTION FACTOR-RELATED"/>
    <property type="match status" value="1"/>
</dbReference>
<dbReference type="PANTHER" id="PTHR13935:SF106">
    <property type="entry name" value="ACHAETE-SCUTE COMPLEX PROTEIN T5-RELATED"/>
    <property type="match status" value="1"/>
</dbReference>
<accession>A0AAN9QPS8</accession>
<feature type="domain" description="BHLH" evidence="8">
    <location>
        <begin position="71"/>
        <end position="123"/>
    </location>
</feature>
<comment type="subcellular location">
    <subcellularLocation>
        <location evidence="1">Nucleus</location>
    </subcellularLocation>
</comment>
<feature type="coiled-coil region" evidence="7">
    <location>
        <begin position="113"/>
        <end position="147"/>
    </location>
</feature>
<keyword evidence="6" id="KW-0539">Nucleus</keyword>
<dbReference type="InterPro" id="IPR015660">
    <property type="entry name" value="MASH1/Ascl1a-like"/>
</dbReference>
<evidence type="ECO:0000256" key="5">
    <source>
        <dbReference type="ARBA" id="ARBA00023163"/>
    </source>
</evidence>
<evidence type="ECO:0000256" key="2">
    <source>
        <dbReference type="ARBA" id="ARBA00011738"/>
    </source>
</evidence>
<evidence type="ECO:0000256" key="7">
    <source>
        <dbReference type="SAM" id="Coils"/>
    </source>
</evidence>
<comment type="subunit">
    <text evidence="2">Homodimer.</text>
</comment>
<dbReference type="EMBL" id="JAYMYQ010000003">
    <property type="protein sequence ID" value="KAK7343639.1"/>
    <property type="molecule type" value="Genomic_DNA"/>
</dbReference>
<organism evidence="9 10">
    <name type="scientific">Canavalia gladiata</name>
    <name type="common">Sword bean</name>
    <name type="synonym">Dolichos gladiatus</name>
    <dbReference type="NCBI Taxonomy" id="3824"/>
    <lineage>
        <taxon>Eukaryota</taxon>
        <taxon>Viridiplantae</taxon>
        <taxon>Streptophyta</taxon>
        <taxon>Embryophyta</taxon>
        <taxon>Tracheophyta</taxon>
        <taxon>Spermatophyta</taxon>
        <taxon>Magnoliopsida</taxon>
        <taxon>eudicotyledons</taxon>
        <taxon>Gunneridae</taxon>
        <taxon>Pentapetalae</taxon>
        <taxon>rosids</taxon>
        <taxon>fabids</taxon>
        <taxon>Fabales</taxon>
        <taxon>Fabaceae</taxon>
        <taxon>Papilionoideae</taxon>
        <taxon>50 kb inversion clade</taxon>
        <taxon>NPAAA clade</taxon>
        <taxon>indigoferoid/millettioid clade</taxon>
        <taxon>Phaseoleae</taxon>
        <taxon>Canavalia</taxon>
    </lineage>
</organism>
<dbReference type="GO" id="GO:0000977">
    <property type="term" value="F:RNA polymerase II transcription regulatory region sequence-specific DNA binding"/>
    <property type="evidence" value="ECO:0007669"/>
    <property type="project" value="TreeGrafter"/>
</dbReference>
<dbReference type="InterPro" id="IPR036638">
    <property type="entry name" value="HLH_DNA-bd_sf"/>
</dbReference>
<comment type="caution">
    <text evidence="9">The sequence shown here is derived from an EMBL/GenBank/DDBJ whole genome shotgun (WGS) entry which is preliminary data.</text>
</comment>
<dbReference type="GO" id="GO:0046983">
    <property type="term" value="F:protein dimerization activity"/>
    <property type="evidence" value="ECO:0007669"/>
    <property type="project" value="InterPro"/>
</dbReference>
<keyword evidence="4" id="KW-0238">DNA-binding</keyword>
<keyword evidence="5" id="KW-0804">Transcription</keyword>
<dbReference type="AlphaFoldDB" id="A0AAN9QPS8"/>
<sequence>MFPFQRGNELVIQFSNTLHSQHKISQDLILDHHHHHPNSDKKLLLANATTHPNKLSYGDDMTHAANSKDYTKKMVHREIERQRRQEMATLHASLRSLLPLDFIKGKRSISDQMNQTVNYINHLQNNIKQLSDKRDELKKKLSNHHNLQLQSHDETNHASSCFTFHHNNGTVGIEITGGFQEKTLPLSKLLELVLEEGLEVVACLSTQVNGRLLHTVQCQVNNCDSVDLSELRRKFSNVIPSFKCSD</sequence>
<keyword evidence="7" id="KW-0175">Coiled coil</keyword>
<proteinExistence type="predicted"/>
<evidence type="ECO:0000313" key="9">
    <source>
        <dbReference type="EMBL" id="KAK7343639.1"/>
    </source>
</evidence>
<evidence type="ECO:0000256" key="6">
    <source>
        <dbReference type="ARBA" id="ARBA00023242"/>
    </source>
</evidence>
<dbReference type="Proteomes" id="UP001367508">
    <property type="component" value="Unassembled WGS sequence"/>
</dbReference>
<dbReference type="SUPFAM" id="SSF47459">
    <property type="entry name" value="HLH, helix-loop-helix DNA-binding domain"/>
    <property type="match status" value="1"/>
</dbReference>
<evidence type="ECO:0000313" key="10">
    <source>
        <dbReference type="Proteomes" id="UP001367508"/>
    </source>
</evidence>
<protein>
    <recommendedName>
        <fullName evidence="8">BHLH domain-containing protein</fullName>
    </recommendedName>
</protein>
<keyword evidence="3" id="KW-0805">Transcription regulation</keyword>
<evidence type="ECO:0000259" key="8">
    <source>
        <dbReference type="PROSITE" id="PS50888"/>
    </source>
</evidence>
<gene>
    <name evidence="9" type="ORF">VNO77_12542</name>
</gene>
<dbReference type="PROSITE" id="PS50888">
    <property type="entry name" value="BHLH"/>
    <property type="match status" value="1"/>
</dbReference>
<evidence type="ECO:0000256" key="1">
    <source>
        <dbReference type="ARBA" id="ARBA00004123"/>
    </source>
</evidence>
<evidence type="ECO:0000256" key="3">
    <source>
        <dbReference type="ARBA" id="ARBA00023015"/>
    </source>
</evidence>
<name>A0AAN9QPS8_CANGL</name>
<keyword evidence="10" id="KW-1185">Reference proteome</keyword>
<dbReference type="GO" id="GO:0090575">
    <property type="term" value="C:RNA polymerase II transcription regulator complex"/>
    <property type="evidence" value="ECO:0007669"/>
    <property type="project" value="TreeGrafter"/>
</dbReference>
<dbReference type="Gene3D" id="4.10.280.10">
    <property type="entry name" value="Helix-loop-helix DNA-binding domain"/>
    <property type="match status" value="1"/>
</dbReference>
<evidence type="ECO:0000256" key="4">
    <source>
        <dbReference type="ARBA" id="ARBA00023125"/>
    </source>
</evidence>